<keyword evidence="10" id="KW-0406">Ion transport</keyword>
<dbReference type="GO" id="GO:0005886">
    <property type="term" value="C:plasma membrane"/>
    <property type="evidence" value="ECO:0007669"/>
    <property type="project" value="UniProtKB-SubCell"/>
</dbReference>
<evidence type="ECO:0000256" key="3">
    <source>
        <dbReference type="ARBA" id="ARBA00022692"/>
    </source>
</evidence>
<evidence type="ECO:0000256" key="2">
    <source>
        <dbReference type="ARBA" id="ARBA00022475"/>
    </source>
</evidence>
<dbReference type="AlphaFoldDB" id="A0A6P2CJS7"/>
<sequence length="112" mass="12344">MMILSVAVGSALGTMLRYLILNTWPVKSRYFTAVFVVNMLGAFALGSLTATGTTHVMHNFWATGVIAGLTTFSTMMTQSSQYKRIQQFYYLALQIIMGTVVFGIALFLTTIL</sequence>
<keyword evidence="2 10" id="KW-1003">Cell membrane</keyword>
<feature type="transmembrane region" description="Helical" evidence="10">
    <location>
        <begin position="88"/>
        <end position="111"/>
    </location>
</feature>
<evidence type="ECO:0000256" key="7">
    <source>
        <dbReference type="ARBA" id="ARBA00035120"/>
    </source>
</evidence>
<comment type="similarity">
    <text evidence="7 10">Belongs to the fluoride channel Fluc/FEX (TC 1.A.43) family.</text>
</comment>
<keyword evidence="10" id="KW-0813">Transport</keyword>
<dbReference type="Pfam" id="PF02537">
    <property type="entry name" value="CRCB"/>
    <property type="match status" value="1"/>
</dbReference>
<comment type="function">
    <text evidence="9 10">Fluoride-specific ion channel. Important for reducing fluoride concentration in the cell, thus reducing its toxicity.</text>
</comment>
<comment type="caution">
    <text evidence="10">Lacks conserved residue(s) required for the propagation of feature annotation.</text>
</comment>
<evidence type="ECO:0000256" key="9">
    <source>
        <dbReference type="ARBA" id="ARBA00049940"/>
    </source>
</evidence>
<evidence type="ECO:0000313" key="12">
    <source>
        <dbReference type="Proteomes" id="UP000442244"/>
    </source>
</evidence>
<keyword evidence="4 10" id="KW-1133">Transmembrane helix</keyword>
<dbReference type="GO" id="GO:0140114">
    <property type="term" value="P:cellular detoxification of fluoride"/>
    <property type="evidence" value="ECO:0007669"/>
    <property type="project" value="UniProtKB-UniRule"/>
</dbReference>
<evidence type="ECO:0000256" key="10">
    <source>
        <dbReference type="HAMAP-Rule" id="MF_00454"/>
    </source>
</evidence>
<keyword evidence="5 10" id="KW-0472">Membrane</keyword>
<evidence type="ECO:0000256" key="1">
    <source>
        <dbReference type="ARBA" id="ARBA00004651"/>
    </source>
</evidence>
<name>A0A6P2CJS7_9LACO</name>
<reference evidence="11 12" key="1">
    <citation type="submission" date="2019-01" db="EMBL/GenBank/DDBJ databases">
        <title>Leuconostoc litchii sp. nov., a novel lactic acid bacterium isolated from lychee.</title>
        <authorList>
            <person name="Wang L.-T."/>
        </authorList>
    </citation>
    <scope>NUCLEOTIDE SEQUENCE [LARGE SCALE GENOMIC DNA]</scope>
    <source>
        <strain evidence="11 12">MB7</strain>
    </source>
</reference>
<dbReference type="OrthoDB" id="9815830at2"/>
<gene>
    <name evidence="10" type="primary">fluC</name>
    <name evidence="10" type="synonym">crcB</name>
    <name evidence="11" type="ORF">ESZ47_08695</name>
</gene>
<evidence type="ECO:0000256" key="5">
    <source>
        <dbReference type="ARBA" id="ARBA00023136"/>
    </source>
</evidence>
<keyword evidence="12" id="KW-1185">Reference proteome</keyword>
<comment type="catalytic activity">
    <reaction evidence="8">
        <text>fluoride(in) = fluoride(out)</text>
        <dbReference type="Rhea" id="RHEA:76159"/>
        <dbReference type="ChEBI" id="CHEBI:17051"/>
    </reaction>
    <physiologicalReaction direction="left-to-right" evidence="8">
        <dbReference type="Rhea" id="RHEA:76160"/>
    </physiologicalReaction>
</comment>
<feature type="transmembrane region" description="Helical" evidence="10">
    <location>
        <begin position="56"/>
        <end position="76"/>
    </location>
</feature>
<accession>A0A6P2CJS7</accession>
<dbReference type="Proteomes" id="UP000442244">
    <property type="component" value="Unassembled WGS sequence"/>
</dbReference>
<dbReference type="GO" id="GO:0062054">
    <property type="term" value="F:fluoride channel activity"/>
    <property type="evidence" value="ECO:0007669"/>
    <property type="project" value="UniProtKB-UniRule"/>
</dbReference>
<keyword evidence="6 10" id="KW-0407">Ion channel</keyword>
<evidence type="ECO:0000256" key="8">
    <source>
        <dbReference type="ARBA" id="ARBA00035585"/>
    </source>
</evidence>
<evidence type="ECO:0000256" key="4">
    <source>
        <dbReference type="ARBA" id="ARBA00022989"/>
    </source>
</evidence>
<comment type="subcellular location">
    <subcellularLocation>
        <location evidence="1 10">Cell membrane</location>
        <topology evidence="1 10">Multi-pass membrane protein</topology>
    </subcellularLocation>
</comment>
<feature type="transmembrane region" description="Helical" evidence="10">
    <location>
        <begin position="6"/>
        <end position="24"/>
    </location>
</feature>
<organism evidence="11 12">
    <name type="scientific">Leuconostoc litchii</name>
    <dbReference type="NCBI Taxonomy" id="1981069"/>
    <lineage>
        <taxon>Bacteria</taxon>
        <taxon>Bacillati</taxon>
        <taxon>Bacillota</taxon>
        <taxon>Bacilli</taxon>
        <taxon>Lactobacillales</taxon>
        <taxon>Lactobacillaceae</taxon>
        <taxon>Leuconostoc</taxon>
    </lineage>
</organism>
<comment type="caution">
    <text evidence="11">The sequence shown here is derived from an EMBL/GenBank/DDBJ whole genome shotgun (WGS) entry which is preliminary data.</text>
</comment>
<proteinExistence type="inferred from homology"/>
<feature type="transmembrane region" description="Helical" evidence="10">
    <location>
        <begin position="31"/>
        <end position="50"/>
    </location>
</feature>
<protein>
    <recommendedName>
        <fullName evidence="10">Fluoride-specific ion channel FluC</fullName>
    </recommendedName>
</protein>
<keyword evidence="3 10" id="KW-0812">Transmembrane</keyword>
<dbReference type="EMBL" id="SDGY01000008">
    <property type="protein sequence ID" value="TYC46100.1"/>
    <property type="molecule type" value="Genomic_DNA"/>
</dbReference>
<evidence type="ECO:0000313" key="11">
    <source>
        <dbReference type="EMBL" id="TYC46100.1"/>
    </source>
</evidence>
<dbReference type="InterPro" id="IPR003691">
    <property type="entry name" value="FluC"/>
</dbReference>
<evidence type="ECO:0000256" key="6">
    <source>
        <dbReference type="ARBA" id="ARBA00023303"/>
    </source>
</evidence>
<dbReference type="RefSeq" id="WP_148606595.1">
    <property type="nucleotide sequence ID" value="NZ_BSUV01000001.1"/>
</dbReference>
<dbReference type="HAMAP" id="MF_00454">
    <property type="entry name" value="FluC"/>
    <property type="match status" value="1"/>
</dbReference>